<evidence type="ECO:0000256" key="6">
    <source>
        <dbReference type="ARBA" id="ARBA00022723"/>
    </source>
</evidence>
<dbReference type="RefSeq" id="WP_323298587.1">
    <property type="nucleotide sequence ID" value="NZ_JAYFUM010000027.1"/>
</dbReference>
<keyword evidence="4" id="KW-0645">Protease</keyword>
<dbReference type="PANTHER" id="PTHR31120">
    <property type="entry name" value="METALLOPROTEASE TIKI"/>
    <property type="match status" value="1"/>
</dbReference>
<evidence type="ECO:0000256" key="11">
    <source>
        <dbReference type="ARBA" id="ARBA00023136"/>
    </source>
</evidence>
<evidence type="ECO:0000256" key="5">
    <source>
        <dbReference type="ARBA" id="ARBA00022692"/>
    </source>
</evidence>
<evidence type="ECO:0000256" key="3">
    <source>
        <dbReference type="ARBA" id="ARBA00004479"/>
    </source>
</evidence>
<keyword evidence="5" id="KW-0812">Transmembrane</keyword>
<evidence type="ECO:0000256" key="2">
    <source>
        <dbReference type="ARBA" id="ARBA00001941"/>
    </source>
</evidence>
<evidence type="ECO:0000256" key="9">
    <source>
        <dbReference type="ARBA" id="ARBA00022989"/>
    </source>
</evidence>
<reference evidence="13 14" key="1">
    <citation type="submission" date="2023-12" db="EMBL/GenBank/DDBJ databases">
        <title>Novel species of the genus Arcicella isolated from rivers.</title>
        <authorList>
            <person name="Lu H."/>
        </authorList>
    </citation>
    <scope>NUCLEOTIDE SEQUENCE [LARGE SCALE GENOMIC DNA]</scope>
    <source>
        <strain evidence="13 14">KCTC 23307</strain>
    </source>
</reference>
<organism evidence="13 14">
    <name type="scientific">Arcicella rigui</name>
    <dbReference type="NCBI Taxonomy" id="797020"/>
    <lineage>
        <taxon>Bacteria</taxon>
        <taxon>Pseudomonadati</taxon>
        <taxon>Bacteroidota</taxon>
        <taxon>Cytophagia</taxon>
        <taxon>Cytophagales</taxon>
        <taxon>Flectobacillaceae</taxon>
        <taxon>Arcicella</taxon>
    </lineage>
</organism>
<evidence type="ECO:0000313" key="14">
    <source>
        <dbReference type="Proteomes" id="UP001302949"/>
    </source>
</evidence>
<evidence type="ECO:0000256" key="1">
    <source>
        <dbReference type="ARBA" id="ARBA00001936"/>
    </source>
</evidence>
<keyword evidence="14" id="KW-1185">Reference proteome</keyword>
<keyword evidence="7" id="KW-0732">Signal</keyword>
<evidence type="ECO:0000313" key="13">
    <source>
        <dbReference type="EMBL" id="MEA5141430.1"/>
    </source>
</evidence>
<keyword evidence="10" id="KW-0482">Metalloprotease</keyword>
<evidence type="ECO:0000256" key="10">
    <source>
        <dbReference type="ARBA" id="ARBA00023049"/>
    </source>
</evidence>
<accession>A0ABU5QEZ1</accession>
<comment type="subcellular location">
    <subcellularLocation>
        <location evidence="3">Membrane</location>
        <topology evidence="3">Single-pass type I membrane protein</topology>
    </subcellularLocation>
</comment>
<dbReference type="PANTHER" id="PTHR31120:SF6">
    <property type="entry name" value="METALLOPROTEASE TIKI HOMOLOG"/>
    <property type="match status" value="1"/>
</dbReference>
<comment type="cofactor">
    <cofactor evidence="2">
        <name>Co(2+)</name>
        <dbReference type="ChEBI" id="CHEBI:48828"/>
    </cofactor>
</comment>
<keyword evidence="6" id="KW-0479">Metal-binding</keyword>
<dbReference type="Proteomes" id="UP001302949">
    <property type="component" value="Unassembled WGS sequence"/>
</dbReference>
<protein>
    <submittedName>
        <fullName evidence="13">TraB/GumN family protein</fullName>
    </submittedName>
</protein>
<dbReference type="InterPro" id="IPR002816">
    <property type="entry name" value="TraB/PrgY/GumN_fam"/>
</dbReference>
<gene>
    <name evidence="13" type="ORF">VB248_19905</name>
</gene>
<keyword evidence="9" id="KW-1133">Transmembrane helix</keyword>
<keyword evidence="11" id="KW-0472">Membrane</keyword>
<evidence type="ECO:0000256" key="8">
    <source>
        <dbReference type="ARBA" id="ARBA00022801"/>
    </source>
</evidence>
<comment type="cofactor">
    <cofactor evidence="1">
        <name>Mn(2+)</name>
        <dbReference type="ChEBI" id="CHEBI:29035"/>
    </cofactor>
</comment>
<dbReference type="Pfam" id="PF01963">
    <property type="entry name" value="TraB_PrgY_gumN"/>
    <property type="match status" value="1"/>
</dbReference>
<dbReference type="EMBL" id="JAYFUM010000027">
    <property type="protein sequence ID" value="MEA5141430.1"/>
    <property type="molecule type" value="Genomic_DNA"/>
</dbReference>
<evidence type="ECO:0000256" key="7">
    <source>
        <dbReference type="ARBA" id="ARBA00022729"/>
    </source>
</evidence>
<name>A0ABU5QEZ1_9BACT</name>
<comment type="caution">
    <text evidence="13">The sequence shown here is derived from an EMBL/GenBank/DDBJ whole genome shotgun (WGS) entry which is preliminary data.</text>
</comment>
<evidence type="ECO:0000256" key="4">
    <source>
        <dbReference type="ARBA" id="ARBA00022670"/>
    </source>
</evidence>
<keyword evidence="8" id="KW-0378">Hydrolase</keyword>
<proteinExistence type="predicted"/>
<dbReference type="InterPro" id="IPR040230">
    <property type="entry name" value="TIKI1/2-like"/>
</dbReference>
<keyword evidence="12" id="KW-0325">Glycoprotein</keyword>
<dbReference type="CDD" id="cd14789">
    <property type="entry name" value="Tiki"/>
    <property type="match status" value="1"/>
</dbReference>
<evidence type="ECO:0000256" key="12">
    <source>
        <dbReference type="ARBA" id="ARBA00023180"/>
    </source>
</evidence>
<sequence>MTNSIKFFAIALIFSSLYFTKVYAQKEEKSLLYEISGNGLSKPSYIFGTIHVICKDEFFMPQVVKDKFATTEQVYLELDMDDPTMMTEMQKSMMMTDGKTLKTIMSEADYQKVATFFKDSLKTNIAMMNGFKPFVLSSMTIPVMLGCPMQGYEEAFVKLAKEQNKEVKGLETVKEQFDAIDNMGMEKQAQLMLVKMVDNWTKGKTEMKTMIKDYRNQDIEAILKDMEHASTADANFEKDLLENRNRNWIPRIDAIIKSKATFFGVGAGHLGGKTGVLALLKQQGYKVKAIK</sequence>